<proteinExistence type="predicted"/>
<organism evidence="4 5">
    <name type="scientific">Ligilactobacillus pobuzihii</name>
    <dbReference type="NCBI Taxonomy" id="449659"/>
    <lineage>
        <taxon>Bacteria</taxon>
        <taxon>Bacillati</taxon>
        <taxon>Bacillota</taxon>
        <taxon>Bacilli</taxon>
        <taxon>Lactobacillales</taxon>
        <taxon>Lactobacillaceae</taxon>
        <taxon>Ligilactobacillus</taxon>
    </lineage>
</organism>
<dbReference type="PANTHER" id="PTHR43479:SF11">
    <property type="entry name" value="ACREF_ENVCD OPERON REPRESSOR-RELATED"/>
    <property type="match status" value="1"/>
</dbReference>
<dbReference type="EMBL" id="JQCN01000069">
    <property type="protein sequence ID" value="KRN95888.1"/>
    <property type="molecule type" value="Genomic_DNA"/>
</dbReference>
<accession>A0A0R2L381</accession>
<dbReference type="OrthoDB" id="9780824at2"/>
<dbReference type="SUPFAM" id="SSF46689">
    <property type="entry name" value="Homeodomain-like"/>
    <property type="match status" value="1"/>
</dbReference>
<dbReference type="PRINTS" id="PR00455">
    <property type="entry name" value="HTHTETR"/>
</dbReference>
<dbReference type="PROSITE" id="PS01081">
    <property type="entry name" value="HTH_TETR_1"/>
    <property type="match status" value="1"/>
</dbReference>
<feature type="domain" description="HTH tetR-type" evidence="3">
    <location>
        <begin position="19"/>
        <end position="79"/>
    </location>
</feature>
<dbReference type="PANTHER" id="PTHR43479">
    <property type="entry name" value="ACREF/ENVCD OPERON REPRESSOR-RELATED"/>
    <property type="match status" value="1"/>
</dbReference>
<dbReference type="AlphaFoldDB" id="A0A0R2L381"/>
<name>A0A0R2L381_9LACO</name>
<sequence>MMTNQNIINVKEDVKKELTTKQSAVIDAAISLFSQKGFSNTSTGEIARKASVSEGSIFRHFHDKEHLLLAILDPLTSKILPSELNAITNKMFHSEKLELLDFITMLIEDRSKFINLNLDVFKIFISEALYTPVVREKIFQAISQEDLNEFFKVIDNLKKNKRMVNWTNAEIMGYIATNITGFILNYFVIFHQNWEDTEQARQNLIDFLVKGLTP</sequence>
<evidence type="ECO:0000313" key="5">
    <source>
        <dbReference type="Proteomes" id="UP000051886"/>
    </source>
</evidence>
<reference evidence="4 5" key="1">
    <citation type="journal article" date="2015" name="Genome Announc.">
        <title>Expanding the biotechnology potential of lactobacilli through comparative genomics of 213 strains and associated genera.</title>
        <authorList>
            <person name="Sun Z."/>
            <person name="Harris H.M."/>
            <person name="McCann A."/>
            <person name="Guo C."/>
            <person name="Argimon S."/>
            <person name="Zhang W."/>
            <person name="Yang X."/>
            <person name="Jeffery I.B."/>
            <person name="Cooney J.C."/>
            <person name="Kagawa T.F."/>
            <person name="Liu W."/>
            <person name="Song Y."/>
            <person name="Salvetti E."/>
            <person name="Wrobel A."/>
            <person name="Rasinkangas P."/>
            <person name="Parkhill J."/>
            <person name="Rea M.C."/>
            <person name="O'Sullivan O."/>
            <person name="Ritari J."/>
            <person name="Douillard F.P."/>
            <person name="Paul Ross R."/>
            <person name="Yang R."/>
            <person name="Briner A.E."/>
            <person name="Felis G.E."/>
            <person name="de Vos W.M."/>
            <person name="Barrangou R."/>
            <person name="Klaenhammer T.R."/>
            <person name="Caufield P.W."/>
            <person name="Cui Y."/>
            <person name="Zhang H."/>
            <person name="O'Toole P.W."/>
        </authorList>
    </citation>
    <scope>NUCLEOTIDE SEQUENCE [LARGE SCALE GENOMIC DNA]</scope>
    <source>
        <strain evidence="4 5">NBRC 103219</strain>
    </source>
</reference>
<dbReference type="InterPro" id="IPR009057">
    <property type="entry name" value="Homeodomain-like_sf"/>
</dbReference>
<protein>
    <submittedName>
        <fullName evidence="4">Transcriptional regulator, TetR family</fullName>
    </submittedName>
</protein>
<evidence type="ECO:0000256" key="2">
    <source>
        <dbReference type="PROSITE-ProRule" id="PRU00335"/>
    </source>
</evidence>
<evidence type="ECO:0000313" key="4">
    <source>
        <dbReference type="EMBL" id="KRN95888.1"/>
    </source>
</evidence>
<dbReference type="PATRIC" id="fig|449659.4.peg.918"/>
<dbReference type="Pfam" id="PF00440">
    <property type="entry name" value="TetR_N"/>
    <property type="match status" value="1"/>
</dbReference>
<dbReference type="InterPro" id="IPR001647">
    <property type="entry name" value="HTH_TetR"/>
</dbReference>
<keyword evidence="5" id="KW-1185">Reference proteome</keyword>
<dbReference type="STRING" id="449659.IV66_GL000912"/>
<feature type="DNA-binding region" description="H-T-H motif" evidence="2">
    <location>
        <begin position="42"/>
        <end position="61"/>
    </location>
</feature>
<dbReference type="InterPro" id="IPR023772">
    <property type="entry name" value="DNA-bd_HTH_TetR-type_CS"/>
</dbReference>
<dbReference type="GO" id="GO:0003677">
    <property type="term" value="F:DNA binding"/>
    <property type="evidence" value="ECO:0007669"/>
    <property type="project" value="UniProtKB-UniRule"/>
</dbReference>
<dbReference type="PROSITE" id="PS50977">
    <property type="entry name" value="HTH_TETR_2"/>
    <property type="match status" value="1"/>
</dbReference>
<comment type="caution">
    <text evidence="4">The sequence shown here is derived from an EMBL/GenBank/DDBJ whole genome shotgun (WGS) entry which is preliminary data.</text>
</comment>
<keyword evidence="1 2" id="KW-0238">DNA-binding</keyword>
<evidence type="ECO:0000259" key="3">
    <source>
        <dbReference type="PROSITE" id="PS50977"/>
    </source>
</evidence>
<dbReference type="InterPro" id="IPR050624">
    <property type="entry name" value="HTH-type_Tx_Regulator"/>
</dbReference>
<evidence type="ECO:0000256" key="1">
    <source>
        <dbReference type="ARBA" id="ARBA00023125"/>
    </source>
</evidence>
<gene>
    <name evidence="4" type="ORF">IV66_GL000912</name>
</gene>
<dbReference type="Proteomes" id="UP000051886">
    <property type="component" value="Unassembled WGS sequence"/>
</dbReference>
<dbReference type="RefSeq" id="WP_017867820.1">
    <property type="nucleotide sequence ID" value="NZ_BJYB01000005.1"/>
</dbReference>
<dbReference type="Gene3D" id="1.10.357.10">
    <property type="entry name" value="Tetracycline Repressor, domain 2"/>
    <property type="match status" value="1"/>
</dbReference>